<feature type="region of interest" description="Disordered" evidence="1">
    <location>
        <begin position="756"/>
        <end position="796"/>
    </location>
</feature>
<dbReference type="EMBL" id="KN839861">
    <property type="protein sequence ID" value="KIJ61584.1"/>
    <property type="molecule type" value="Genomic_DNA"/>
</dbReference>
<protein>
    <recommendedName>
        <fullName evidence="2">G-patch domain-containing protein</fullName>
    </recommendedName>
</protein>
<dbReference type="Proteomes" id="UP000053820">
    <property type="component" value="Unassembled WGS sequence"/>
</dbReference>
<feature type="compositionally biased region" description="Basic and acidic residues" evidence="1">
    <location>
        <begin position="175"/>
        <end position="193"/>
    </location>
</feature>
<evidence type="ECO:0000313" key="3">
    <source>
        <dbReference type="EMBL" id="KIJ61584.1"/>
    </source>
</evidence>
<evidence type="ECO:0000256" key="1">
    <source>
        <dbReference type="SAM" id="MobiDB-lite"/>
    </source>
</evidence>
<name>A0A0C9V7E2_9AGAM</name>
<feature type="region of interest" description="Disordered" evidence="1">
    <location>
        <begin position="515"/>
        <end position="557"/>
    </location>
</feature>
<feature type="region of interest" description="Disordered" evidence="1">
    <location>
        <begin position="606"/>
        <end position="631"/>
    </location>
</feature>
<dbReference type="HOGENOM" id="CLU_306099_0_0_1"/>
<dbReference type="GO" id="GO:0003676">
    <property type="term" value="F:nucleic acid binding"/>
    <property type="evidence" value="ECO:0007669"/>
    <property type="project" value="InterPro"/>
</dbReference>
<organism evidence="3 4">
    <name type="scientific">Hydnomerulius pinastri MD-312</name>
    <dbReference type="NCBI Taxonomy" id="994086"/>
    <lineage>
        <taxon>Eukaryota</taxon>
        <taxon>Fungi</taxon>
        <taxon>Dikarya</taxon>
        <taxon>Basidiomycota</taxon>
        <taxon>Agaricomycotina</taxon>
        <taxon>Agaricomycetes</taxon>
        <taxon>Agaricomycetidae</taxon>
        <taxon>Boletales</taxon>
        <taxon>Boletales incertae sedis</taxon>
        <taxon>Leucogyrophana</taxon>
    </lineage>
</organism>
<feature type="domain" description="G-patch" evidence="2">
    <location>
        <begin position="117"/>
        <end position="165"/>
    </location>
</feature>
<gene>
    <name evidence="3" type="ORF">HYDPIDRAFT_31189</name>
</gene>
<feature type="region of interest" description="Disordered" evidence="1">
    <location>
        <begin position="659"/>
        <end position="733"/>
    </location>
</feature>
<dbReference type="PROSITE" id="PS50174">
    <property type="entry name" value="G_PATCH"/>
    <property type="match status" value="1"/>
</dbReference>
<dbReference type="InterPro" id="IPR000467">
    <property type="entry name" value="G_patch_dom"/>
</dbReference>
<keyword evidence="4" id="KW-1185">Reference proteome</keyword>
<sequence length="968" mass="104300">MFLALNVALPAAMIEELTNSERTLNKVMYGTETCSLLLPNHVRQMVVRGAGSISSPIVISDDEDEAVVESQLKAVDSDSSLLAEADDLEEATPPDVNPPYEGLSPNVRDVHTSSSVAKTVGYSMALRMGFRPGHGLGLQLDGRVEPLSPGLKRKRTDTGIGFQGKSQSSEQGCEDSTKKGEAREDHKKRKEEPPVPPPKAKLLNQNISLPPKPAKARKATAAKGKGKQPASGSQHPSKPPGIPTGSEAPPDPSYSPMGGVPSGSTVPYPTPPYPPLSSQTQRLNPGFNSFPACFPLNASGLPEPWQMPYWLGYAGSSYVPWQESTSTIPNDFVTQLDHTSSTSSTQRLPPGPGPSASTKDMPSQPPKNEAPGAFSVMKSIPKRPKLNLIIGRGREADLQNTHGTYKTHFPNQPDPSRTLVLDSIPQRYRTVTWVTNWAVNAGQANPIQVDVDIKKGKGLIEFPDASSALKAFSSRQLRGKGKQAVRAWWYRVPVLASKRVVGEIEEGEIEEEAGVKPRMRKQKRRLKSQNAVAGPTHSVHATGGNESAPAKDDPPYVASMNPPTVGTEQSMDDSLEKTLCQMLDIPWKSTVLVGTDPVATVDDDNMTIASSRPPSIRCVTPPQNDSEDMVMSSPVGIPEATPRPPIMPLLHMSKLLNSSEGPHEEATNGDKLPPPTSATLHKGPDLPLVPQADHTSTPPTNRPQSTPTPTSVDSGPPHSIPSEPRSFKNPPLAPTFAKRSLLARQKELEDKIAQSKVSLNMAQNKPTLSPTSSSPSTSSSSRSTPSTLQSHSSLDRVAMEQDLRRLVLESKKNKQTKSNATHPLVPPSVPAPVSTPTPAPVPNGSSVPPLVTPTISTLEELAVSFIAESIETASQPVLKPVISNTRHELALKQERLERYIAESKSLMAKLSRASSKVEKENILSAMRECTRMMELDSTMGVAVRSTMFCWPSSHEETVLEISDDEGES</sequence>
<feature type="compositionally biased region" description="Basic residues" evidence="1">
    <location>
        <begin position="214"/>
        <end position="226"/>
    </location>
</feature>
<feature type="compositionally biased region" description="Basic residues" evidence="1">
    <location>
        <begin position="517"/>
        <end position="527"/>
    </location>
</feature>
<feature type="compositionally biased region" description="Low complexity" evidence="1">
    <location>
        <begin position="766"/>
        <end position="792"/>
    </location>
</feature>
<dbReference type="OrthoDB" id="2804702at2759"/>
<feature type="region of interest" description="Disordered" evidence="1">
    <location>
        <begin position="335"/>
        <end position="374"/>
    </location>
</feature>
<dbReference type="SMART" id="SM00443">
    <property type="entry name" value="G_patch"/>
    <property type="match status" value="1"/>
</dbReference>
<evidence type="ECO:0000259" key="2">
    <source>
        <dbReference type="PROSITE" id="PS50174"/>
    </source>
</evidence>
<dbReference type="AlphaFoldDB" id="A0A0C9V7E2"/>
<feature type="region of interest" description="Disordered" evidence="1">
    <location>
        <begin position="810"/>
        <end position="845"/>
    </location>
</feature>
<feature type="region of interest" description="Disordered" evidence="1">
    <location>
        <begin position="141"/>
        <end position="284"/>
    </location>
</feature>
<feature type="compositionally biased region" description="Polar residues" evidence="1">
    <location>
        <begin position="335"/>
        <end position="347"/>
    </location>
</feature>
<dbReference type="Pfam" id="PF01585">
    <property type="entry name" value="G-patch"/>
    <property type="match status" value="1"/>
</dbReference>
<accession>A0A0C9V7E2</accession>
<proteinExistence type="predicted"/>
<reference evidence="3 4" key="1">
    <citation type="submission" date="2014-04" db="EMBL/GenBank/DDBJ databases">
        <title>Evolutionary Origins and Diversification of the Mycorrhizal Mutualists.</title>
        <authorList>
            <consortium name="DOE Joint Genome Institute"/>
            <consortium name="Mycorrhizal Genomics Consortium"/>
            <person name="Kohler A."/>
            <person name="Kuo A."/>
            <person name="Nagy L.G."/>
            <person name="Floudas D."/>
            <person name="Copeland A."/>
            <person name="Barry K.W."/>
            <person name="Cichocki N."/>
            <person name="Veneault-Fourrey C."/>
            <person name="LaButti K."/>
            <person name="Lindquist E.A."/>
            <person name="Lipzen A."/>
            <person name="Lundell T."/>
            <person name="Morin E."/>
            <person name="Murat C."/>
            <person name="Riley R."/>
            <person name="Ohm R."/>
            <person name="Sun H."/>
            <person name="Tunlid A."/>
            <person name="Henrissat B."/>
            <person name="Grigoriev I.V."/>
            <person name="Hibbett D.S."/>
            <person name="Martin F."/>
        </authorList>
    </citation>
    <scope>NUCLEOTIDE SEQUENCE [LARGE SCALE GENOMIC DNA]</scope>
    <source>
        <strain evidence="3 4">MD-312</strain>
    </source>
</reference>
<feature type="region of interest" description="Disordered" evidence="1">
    <location>
        <begin position="87"/>
        <end position="108"/>
    </location>
</feature>
<feature type="compositionally biased region" description="Polar residues" evidence="1">
    <location>
        <begin position="756"/>
        <end position="765"/>
    </location>
</feature>
<feature type="compositionally biased region" description="Pro residues" evidence="1">
    <location>
        <begin position="824"/>
        <end position="841"/>
    </location>
</feature>
<evidence type="ECO:0000313" key="4">
    <source>
        <dbReference type="Proteomes" id="UP000053820"/>
    </source>
</evidence>
<feature type="compositionally biased region" description="Polar residues" evidence="1">
    <location>
        <begin position="693"/>
        <end position="713"/>
    </location>
</feature>